<organism evidence="5 6">
    <name type="scientific">Parnassius mnemosyne</name>
    <name type="common">clouded apollo</name>
    <dbReference type="NCBI Taxonomy" id="213953"/>
    <lineage>
        <taxon>Eukaryota</taxon>
        <taxon>Metazoa</taxon>
        <taxon>Ecdysozoa</taxon>
        <taxon>Arthropoda</taxon>
        <taxon>Hexapoda</taxon>
        <taxon>Insecta</taxon>
        <taxon>Pterygota</taxon>
        <taxon>Neoptera</taxon>
        <taxon>Endopterygota</taxon>
        <taxon>Lepidoptera</taxon>
        <taxon>Glossata</taxon>
        <taxon>Ditrysia</taxon>
        <taxon>Papilionoidea</taxon>
        <taxon>Papilionidae</taxon>
        <taxon>Parnassiinae</taxon>
        <taxon>Parnassini</taxon>
        <taxon>Parnassius</taxon>
        <taxon>Driopa</taxon>
    </lineage>
</organism>
<keyword evidence="6" id="KW-1185">Reference proteome</keyword>
<evidence type="ECO:0000259" key="3">
    <source>
        <dbReference type="Pfam" id="PF04063"/>
    </source>
</evidence>
<evidence type="ECO:0000259" key="4">
    <source>
        <dbReference type="Pfam" id="PF04064"/>
    </source>
</evidence>
<evidence type="ECO:0000256" key="2">
    <source>
        <dbReference type="ARBA" id="ARBA00014076"/>
    </source>
</evidence>
<gene>
    <name evidence="5" type="ORF">PARMNEM_LOCUS12119</name>
</gene>
<dbReference type="AlphaFoldDB" id="A0AAV1LB70"/>
<dbReference type="Proteomes" id="UP001314205">
    <property type="component" value="Unassembled WGS sequence"/>
</dbReference>
<accession>A0AAV1LB70</accession>
<dbReference type="InterPro" id="IPR039717">
    <property type="entry name" value="Hgh1"/>
</dbReference>
<dbReference type="InterPro" id="IPR007205">
    <property type="entry name" value="Protein_HGH1_N"/>
</dbReference>
<dbReference type="PANTHER" id="PTHR13387">
    <property type="entry name" value="PROTEIN HGH1 HOMOLOG"/>
    <property type="match status" value="1"/>
</dbReference>
<protein>
    <recommendedName>
        <fullName evidence="2">Protein HGH1 homolog</fullName>
    </recommendedName>
</protein>
<feature type="domain" description="Protein HGH1 N-terminal" evidence="3">
    <location>
        <begin position="103"/>
        <end position="273"/>
    </location>
</feature>
<comment type="similarity">
    <text evidence="1">Belongs to the HGH1 family.</text>
</comment>
<proteinExistence type="inferred from homology"/>
<sequence>MAKDPLNELLEFLRPECRIDLKHISLQHLIGVSGTEEGIQVILKNDTLLKSIIDCTDDRTDEIAKNALLLLINITAYEKGATELLQLKPNTKKSVLDIFIGYVLDPQKNHADAACMILCNITRVENNIEKCVDSILPCLNDLLNVFANTGFNKKGSNLDYLAPMISNISCSPRIRRWLTEENPHVPLIKLLPFCNYEGSNIRRGGVIGTIRNLTFDIECHEFLLSPDLDILTYLLGPLMGNEDYTDEEMDKLPIALQYLPKEKQRDEDIDIRKMILETLNKLCCKRASREILRENGVYYVLREYHKWEKDPTVLLACENVVDILIQKEEEVGAEDLSTVDVPADMFEKFEKMDSDYIKYA</sequence>
<reference evidence="5 6" key="1">
    <citation type="submission" date="2023-11" db="EMBL/GenBank/DDBJ databases">
        <authorList>
            <person name="Hedman E."/>
            <person name="Englund M."/>
            <person name="Stromberg M."/>
            <person name="Nyberg Akerstrom W."/>
            <person name="Nylinder S."/>
            <person name="Jareborg N."/>
            <person name="Kallberg Y."/>
            <person name="Kronander E."/>
        </authorList>
    </citation>
    <scope>NUCLEOTIDE SEQUENCE [LARGE SCALE GENOMIC DNA]</scope>
</reference>
<feature type="domain" description="Protein HGH1 C-terminal" evidence="4">
    <location>
        <begin position="278"/>
        <end position="330"/>
    </location>
</feature>
<name>A0AAV1LB70_9NEOP</name>
<dbReference type="InterPro" id="IPR016024">
    <property type="entry name" value="ARM-type_fold"/>
</dbReference>
<dbReference type="SUPFAM" id="SSF48371">
    <property type="entry name" value="ARM repeat"/>
    <property type="match status" value="1"/>
</dbReference>
<dbReference type="EMBL" id="CAVLGL010000087">
    <property type="protein sequence ID" value="CAK1592060.1"/>
    <property type="molecule type" value="Genomic_DNA"/>
</dbReference>
<dbReference type="Pfam" id="PF04064">
    <property type="entry name" value="DUF384"/>
    <property type="match status" value="1"/>
</dbReference>
<evidence type="ECO:0000313" key="5">
    <source>
        <dbReference type="EMBL" id="CAK1592060.1"/>
    </source>
</evidence>
<evidence type="ECO:0000256" key="1">
    <source>
        <dbReference type="ARBA" id="ARBA00006712"/>
    </source>
</evidence>
<dbReference type="InterPro" id="IPR011989">
    <property type="entry name" value="ARM-like"/>
</dbReference>
<evidence type="ECO:0000313" key="6">
    <source>
        <dbReference type="Proteomes" id="UP001314205"/>
    </source>
</evidence>
<comment type="caution">
    <text evidence="5">The sequence shown here is derived from an EMBL/GenBank/DDBJ whole genome shotgun (WGS) entry which is preliminary data.</text>
</comment>
<dbReference type="Gene3D" id="1.25.10.10">
    <property type="entry name" value="Leucine-rich Repeat Variant"/>
    <property type="match status" value="1"/>
</dbReference>
<dbReference type="Pfam" id="PF04063">
    <property type="entry name" value="DUF383"/>
    <property type="match status" value="1"/>
</dbReference>
<dbReference type="PANTHER" id="PTHR13387:SF9">
    <property type="entry name" value="PROTEIN HGH1 HOMOLOG"/>
    <property type="match status" value="1"/>
</dbReference>
<dbReference type="InterPro" id="IPR007206">
    <property type="entry name" value="Protein_HGH1_C"/>
</dbReference>